<evidence type="ECO:0000256" key="6">
    <source>
        <dbReference type="PIRSR" id="PIRSR001430-2"/>
    </source>
</evidence>
<dbReference type="InterPro" id="IPR020094">
    <property type="entry name" value="TruA/RsuA/RluB/E/F_N"/>
</dbReference>
<dbReference type="EMBL" id="CP002987">
    <property type="protein sequence ID" value="AFA49582.1"/>
    <property type="molecule type" value="Genomic_DNA"/>
</dbReference>
<evidence type="ECO:0000256" key="3">
    <source>
        <dbReference type="ARBA" id="ARBA00023235"/>
    </source>
</evidence>
<comment type="subunit">
    <text evidence="4">Homodimer.</text>
</comment>
<accession>H6LGR8</accession>
<dbReference type="STRING" id="931626.Awo_c28310"/>
<dbReference type="PANTHER" id="PTHR11142:SF0">
    <property type="entry name" value="TRNA PSEUDOURIDINE SYNTHASE-LIKE 1"/>
    <property type="match status" value="1"/>
</dbReference>
<dbReference type="NCBIfam" id="TIGR00071">
    <property type="entry name" value="hisT_truA"/>
    <property type="match status" value="1"/>
</dbReference>
<dbReference type="eggNOG" id="COG0101">
    <property type="taxonomic scope" value="Bacteria"/>
</dbReference>
<dbReference type="GO" id="GO:0031119">
    <property type="term" value="P:tRNA pseudouridine synthesis"/>
    <property type="evidence" value="ECO:0007669"/>
    <property type="project" value="UniProtKB-UniRule"/>
</dbReference>
<dbReference type="PIRSF" id="PIRSF001430">
    <property type="entry name" value="tRNA_psdUrid_synth"/>
    <property type="match status" value="1"/>
</dbReference>
<dbReference type="InterPro" id="IPR020097">
    <property type="entry name" value="PsdUridine_synth_TruA_a/b_dom"/>
</dbReference>
<dbReference type="Pfam" id="PF01416">
    <property type="entry name" value="PseudoU_synth_1"/>
    <property type="match status" value="2"/>
</dbReference>
<dbReference type="GO" id="GO:0003723">
    <property type="term" value="F:RNA binding"/>
    <property type="evidence" value="ECO:0007669"/>
    <property type="project" value="InterPro"/>
</dbReference>
<dbReference type="FunFam" id="3.30.70.580:FF:000001">
    <property type="entry name" value="tRNA pseudouridine synthase A"/>
    <property type="match status" value="1"/>
</dbReference>
<evidence type="ECO:0000256" key="1">
    <source>
        <dbReference type="ARBA" id="ARBA00009375"/>
    </source>
</evidence>
<dbReference type="KEGG" id="awo:Awo_c28310"/>
<protein>
    <recommendedName>
        <fullName evidence="4">tRNA pseudouridine synthase A</fullName>
        <ecNumber evidence="4">5.4.99.12</ecNumber>
    </recommendedName>
    <alternativeName>
        <fullName evidence="4">tRNA pseudouridine(38-40) synthase</fullName>
    </alternativeName>
    <alternativeName>
        <fullName evidence="4">tRNA pseudouridylate synthase I</fullName>
    </alternativeName>
    <alternativeName>
        <fullName evidence="4">tRNA-uridine isomerase I</fullName>
    </alternativeName>
</protein>
<dbReference type="HOGENOM" id="CLU_014673_0_1_9"/>
<evidence type="ECO:0000259" key="8">
    <source>
        <dbReference type="Pfam" id="PF01416"/>
    </source>
</evidence>
<evidence type="ECO:0000313" key="9">
    <source>
        <dbReference type="EMBL" id="AFA49582.1"/>
    </source>
</evidence>
<dbReference type="InterPro" id="IPR001406">
    <property type="entry name" value="PsdUridine_synth_TruA"/>
</dbReference>
<proteinExistence type="inferred from homology"/>
<reference evidence="10" key="1">
    <citation type="submission" date="2011-07" db="EMBL/GenBank/DDBJ databases">
        <title>Complete genome sequence of Acetobacterium woodii.</title>
        <authorList>
            <person name="Poehlein A."/>
            <person name="Schmidt S."/>
            <person name="Kaster A.-K."/>
            <person name="Goenrich M."/>
            <person name="Vollmers J."/>
            <person name="Thuermer A."/>
            <person name="Gottschalk G."/>
            <person name="Thauer R.K."/>
            <person name="Daniel R."/>
            <person name="Mueller V."/>
        </authorList>
    </citation>
    <scope>NUCLEOTIDE SEQUENCE [LARGE SCALE GENOMIC DNA]</scope>
    <source>
        <strain evidence="10">ATCC 29683 / DSM 1030 / JCM 2381 / KCTC 1655 / WB1</strain>
    </source>
</reference>
<keyword evidence="3 4" id="KW-0413">Isomerase</keyword>
<dbReference type="InterPro" id="IPR020095">
    <property type="entry name" value="PsdUridine_synth_TruA_C"/>
</dbReference>
<evidence type="ECO:0000256" key="5">
    <source>
        <dbReference type="PIRSR" id="PIRSR001430-1"/>
    </source>
</evidence>
<name>H6LGR8_ACEWD</name>
<dbReference type="GO" id="GO:0160147">
    <property type="term" value="F:tRNA pseudouridine(38-40) synthase activity"/>
    <property type="evidence" value="ECO:0007669"/>
    <property type="project" value="UniProtKB-EC"/>
</dbReference>
<dbReference type="InterPro" id="IPR020103">
    <property type="entry name" value="PsdUridine_synth_cat_dom_sf"/>
</dbReference>
<sequence length="246" mass="27688">MNMRNIKLIISYRGTHYCGWQIQPNGVTIQAKIIQGIRELTGETVNLNGSGRTDAGVHAVGQCANFHTSSTIPADKFFRALNTRLPADIRVISSEECDLAFHSRFNAKGKSYVYKIYENPVASPFVFDLAFHVQRKLDWKAMKEAAGYLIGEHDFKAFMASGSAVKTTIRTIEEISFEKNGELREITFKGNGFLYNMVRIMVGTLYEVGYHRLEPQDITTILKSNDRARAGITAPAQGLYLNKVYY</sequence>
<organism evidence="9 10">
    <name type="scientific">Acetobacterium woodii (strain ATCC 29683 / DSM 1030 / JCM 2381 / KCTC 1655 / WB1)</name>
    <dbReference type="NCBI Taxonomy" id="931626"/>
    <lineage>
        <taxon>Bacteria</taxon>
        <taxon>Bacillati</taxon>
        <taxon>Bacillota</taxon>
        <taxon>Clostridia</taxon>
        <taxon>Eubacteriales</taxon>
        <taxon>Eubacteriaceae</taxon>
        <taxon>Acetobacterium</taxon>
    </lineage>
</organism>
<dbReference type="Gene3D" id="3.30.70.660">
    <property type="entry name" value="Pseudouridine synthase I, catalytic domain, C-terminal subdomain"/>
    <property type="match status" value="1"/>
</dbReference>
<feature type="active site" description="Nucleophile" evidence="4 5">
    <location>
        <position position="54"/>
    </location>
</feature>
<dbReference type="CDD" id="cd02570">
    <property type="entry name" value="PseudoU_synth_EcTruA"/>
    <property type="match status" value="1"/>
</dbReference>
<feature type="domain" description="Pseudouridine synthase I TruA alpha/beta" evidence="8">
    <location>
        <begin position="145"/>
        <end position="246"/>
    </location>
</feature>
<evidence type="ECO:0000313" key="10">
    <source>
        <dbReference type="Proteomes" id="UP000007177"/>
    </source>
</evidence>
<gene>
    <name evidence="4 9" type="primary">truA</name>
    <name evidence="9" type="ordered locus">Awo_c28310</name>
</gene>
<feature type="binding site" evidence="4 6">
    <location>
        <position position="112"/>
    </location>
    <ligand>
        <name>substrate</name>
    </ligand>
</feature>
<comment type="similarity">
    <text evidence="1 4 7">Belongs to the tRNA pseudouridine synthase TruA family.</text>
</comment>
<evidence type="ECO:0000256" key="2">
    <source>
        <dbReference type="ARBA" id="ARBA00022694"/>
    </source>
</evidence>
<dbReference type="Gene3D" id="3.30.70.580">
    <property type="entry name" value="Pseudouridine synthase I, catalytic domain, N-terminal subdomain"/>
    <property type="match status" value="1"/>
</dbReference>
<dbReference type="Proteomes" id="UP000007177">
    <property type="component" value="Chromosome"/>
</dbReference>
<feature type="domain" description="Pseudouridine synthase I TruA alpha/beta" evidence="8">
    <location>
        <begin position="9"/>
        <end position="106"/>
    </location>
</feature>
<reference evidence="9 10" key="2">
    <citation type="journal article" date="2012" name="PLoS ONE">
        <title>An ancient pathway combining carbon dioxide fixation with the generation and utilization of a sodium ion gradient for ATP synthesis.</title>
        <authorList>
            <person name="Poehlein A."/>
            <person name="Schmidt S."/>
            <person name="Kaster A.K."/>
            <person name="Goenrich M."/>
            <person name="Vollmers J."/>
            <person name="Thurmer A."/>
            <person name="Bertsch J."/>
            <person name="Schuchmann K."/>
            <person name="Voigt B."/>
            <person name="Hecker M."/>
            <person name="Daniel R."/>
            <person name="Thauer R.K."/>
            <person name="Gottschalk G."/>
            <person name="Muller V."/>
        </authorList>
    </citation>
    <scope>NUCLEOTIDE SEQUENCE [LARGE SCALE GENOMIC DNA]</scope>
    <source>
        <strain evidence="10">ATCC 29683 / DSM 1030 / JCM 2381 / KCTC 1655 / WB1</strain>
    </source>
</reference>
<keyword evidence="10" id="KW-1185">Reference proteome</keyword>
<dbReference type="HAMAP" id="MF_00171">
    <property type="entry name" value="TruA"/>
    <property type="match status" value="1"/>
</dbReference>
<dbReference type="PANTHER" id="PTHR11142">
    <property type="entry name" value="PSEUDOURIDYLATE SYNTHASE"/>
    <property type="match status" value="1"/>
</dbReference>
<comment type="function">
    <text evidence="4">Formation of pseudouridine at positions 38, 39 and 40 in the anticodon stem and loop of transfer RNAs.</text>
</comment>
<keyword evidence="2 4" id="KW-0819">tRNA processing</keyword>
<dbReference type="SUPFAM" id="SSF55120">
    <property type="entry name" value="Pseudouridine synthase"/>
    <property type="match status" value="1"/>
</dbReference>
<comment type="catalytic activity">
    <reaction evidence="4 7">
        <text>uridine(38/39/40) in tRNA = pseudouridine(38/39/40) in tRNA</text>
        <dbReference type="Rhea" id="RHEA:22376"/>
        <dbReference type="Rhea" id="RHEA-COMP:10085"/>
        <dbReference type="Rhea" id="RHEA-COMP:10087"/>
        <dbReference type="ChEBI" id="CHEBI:65314"/>
        <dbReference type="ChEBI" id="CHEBI:65315"/>
        <dbReference type="EC" id="5.4.99.12"/>
    </reaction>
</comment>
<comment type="caution">
    <text evidence="4">Lacks conserved residue(s) required for the propagation of feature annotation.</text>
</comment>
<dbReference type="AlphaFoldDB" id="H6LGR8"/>
<evidence type="ECO:0000256" key="7">
    <source>
        <dbReference type="RuleBase" id="RU003792"/>
    </source>
</evidence>
<evidence type="ECO:0000256" key="4">
    <source>
        <dbReference type="HAMAP-Rule" id="MF_00171"/>
    </source>
</evidence>
<dbReference type="EC" id="5.4.99.12" evidence="4"/>